<keyword evidence="2 3" id="KW-0862">Zinc</keyword>
<sequence length="60" mass="6781">MKEPDAKPPRARRCPICSKPLEASTARFCSDRCANVDLGRWLRGHYAIPVREPEDPEAES</sequence>
<evidence type="ECO:0000313" key="5">
    <source>
        <dbReference type="Proteomes" id="UP001595420"/>
    </source>
</evidence>
<evidence type="ECO:0000313" key="4">
    <source>
        <dbReference type="EMBL" id="MFC3000371.1"/>
    </source>
</evidence>
<dbReference type="HAMAP" id="MF_00649">
    <property type="entry name" value="DNA_gyrase_inhibitor_YacG"/>
    <property type="match status" value="1"/>
</dbReference>
<comment type="subunit">
    <text evidence="3">Interacts with GyrB.</text>
</comment>
<name>A0ABV7BRQ2_9PROT</name>
<comment type="similarity">
    <text evidence="3">Belongs to the DNA gyrase inhibitor YacG family.</text>
</comment>
<accession>A0ABV7BRQ2</accession>
<comment type="function">
    <text evidence="3">Inhibits all the catalytic activities of DNA gyrase by preventing its interaction with DNA. Acts by binding directly to the C-terminal domain of GyrB, which probably disrupts DNA binding by the gyrase.</text>
</comment>
<comment type="cofactor">
    <cofactor evidence="3">
        <name>Zn(2+)</name>
        <dbReference type="ChEBI" id="CHEBI:29105"/>
    </cofactor>
    <text evidence="3">Binds 1 zinc ion.</text>
</comment>
<dbReference type="EMBL" id="JBHRSB010000003">
    <property type="protein sequence ID" value="MFC3000371.1"/>
    <property type="molecule type" value="Genomic_DNA"/>
</dbReference>
<dbReference type="InterPro" id="IPR005584">
    <property type="entry name" value="DNA_gyrase_inhibitor_YacG"/>
</dbReference>
<dbReference type="Pfam" id="PF03884">
    <property type="entry name" value="YacG"/>
    <property type="match status" value="1"/>
</dbReference>
<feature type="binding site" evidence="3">
    <location>
        <position position="17"/>
    </location>
    <ligand>
        <name>Zn(2+)</name>
        <dbReference type="ChEBI" id="CHEBI:29105"/>
    </ligand>
</feature>
<evidence type="ECO:0000256" key="1">
    <source>
        <dbReference type="ARBA" id="ARBA00022723"/>
    </source>
</evidence>
<dbReference type="PANTHER" id="PTHR36150">
    <property type="entry name" value="DNA GYRASE INHIBITOR YACG"/>
    <property type="match status" value="1"/>
</dbReference>
<keyword evidence="1 3" id="KW-0479">Metal-binding</keyword>
<gene>
    <name evidence="3" type="primary">yacG</name>
    <name evidence="4" type="ORF">ACFOD3_10740</name>
</gene>
<feature type="binding site" evidence="3">
    <location>
        <position position="33"/>
    </location>
    <ligand>
        <name>Zn(2+)</name>
        <dbReference type="ChEBI" id="CHEBI:29105"/>
    </ligand>
</feature>
<evidence type="ECO:0000256" key="3">
    <source>
        <dbReference type="HAMAP-Rule" id="MF_00649"/>
    </source>
</evidence>
<dbReference type="PANTHER" id="PTHR36150:SF1">
    <property type="entry name" value="DNA GYRASE INHIBITOR YACG"/>
    <property type="match status" value="1"/>
</dbReference>
<comment type="caution">
    <text evidence="4">The sequence shown here is derived from an EMBL/GenBank/DDBJ whole genome shotgun (WGS) entry which is preliminary data.</text>
</comment>
<proteinExistence type="inferred from homology"/>
<keyword evidence="5" id="KW-1185">Reference proteome</keyword>
<reference evidence="5" key="1">
    <citation type="journal article" date="2019" name="Int. J. Syst. Evol. Microbiol.">
        <title>The Global Catalogue of Microorganisms (GCM) 10K type strain sequencing project: providing services to taxonomists for standard genome sequencing and annotation.</title>
        <authorList>
            <consortium name="The Broad Institute Genomics Platform"/>
            <consortium name="The Broad Institute Genome Sequencing Center for Infectious Disease"/>
            <person name="Wu L."/>
            <person name="Ma J."/>
        </authorList>
    </citation>
    <scope>NUCLEOTIDE SEQUENCE [LARGE SCALE GENOMIC DNA]</scope>
    <source>
        <strain evidence="5">CGMCC 1.16855</strain>
    </source>
</reference>
<feature type="binding site" evidence="3">
    <location>
        <position position="29"/>
    </location>
    <ligand>
        <name>Zn(2+)</name>
        <dbReference type="ChEBI" id="CHEBI:29105"/>
    </ligand>
</feature>
<organism evidence="4 5">
    <name type="scientific">Falsiroseomonas tokyonensis</name>
    <dbReference type="NCBI Taxonomy" id="430521"/>
    <lineage>
        <taxon>Bacteria</taxon>
        <taxon>Pseudomonadati</taxon>
        <taxon>Pseudomonadota</taxon>
        <taxon>Alphaproteobacteria</taxon>
        <taxon>Acetobacterales</taxon>
        <taxon>Roseomonadaceae</taxon>
        <taxon>Falsiroseomonas</taxon>
    </lineage>
</organism>
<dbReference type="RefSeq" id="WP_216836472.1">
    <property type="nucleotide sequence ID" value="NZ_JAFNJS010000003.1"/>
</dbReference>
<protein>
    <recommendedName>
        <fullName evidence="3">DNA gyrase inhibitor YacG</fullName>
    </recommendedName>
</protein>
<feature type="binding site" evidence="3">
    <location>
        <position position="14"/>
    </location>
    <ligand>
        <name>Zn(2+)</name>
        <dbReference type="ChEBI" id="CHEBI:29105"/>
    </ligand>
</feature>
<dbReference type="Proteomes" id="UP001595420">
    <property type="component" value="Unassembled WGS sequence"/>
</dbReference>
<evidence type="ECO:0000256" key="2">
    <source>
        <dbReference type="ARBA" id="ARBA00022833"/>
    </source>
</evidence>